<dbReference type="PRINTS" id="PR00032">
    <property type="entry name" value="HTHARAC"/>
</dbReference>
<keyword evidence="1" id="KW-0805">Transcription regulation</keyword>
<accession>A0ABV6DGQ9</accession>
<dbReference type="Proteomes" id="UP001589776">
    <property type="component" value="Unassembled WGS sequence"/>
</dbReference>
<organism evidence="6 7">
    <name type="scientific">Paenibacillus chartarius</name>
    <dbReference type="NCBI Taxonomy" id="747481"/>
    <lineage>
        <taxon>Bacteria</taxon>
        <taxon>Bacillati</taxon>
        <taxon>Bacillota</taxon>
        <taxon>Bacilli</taxon>
        <taxon>Bacillales</taxon>
        <taxon>Paenibacillaceae</taxon>
        <taxon>Paenibacillus</taxon>
    </lineage>
</organism>
<dbReference type="SMART" id="SM00342">
    <property type="entry name" value="HTH_ARAC"/>
    <property type="match status" value="1"/>
</dbReference>
<dbReference type="InterPro" id="IPR003313">
    <property type="entry name" value="AraC-bd"/>
</dbReference>
<dbReference type="Pfam" id="PF12833">
    <property type="entry name" value="HTH_18"/>
    <property type="match status" value="1"/>
</dbReference>
<evidence type="ECO:0000259" key="5">
    <source>
        <dbReference type="PROSITE" id="PS01124"/>
    </source>
</evidence>
<dbReference type="EMBL" id="JBHLWN010000022">
    <property type="protein sequence ID" value="MFC0211825.1"/>
    <property type="molecule type" value="Genomic_DNA"/>
</dbReference>
<evidence type="ECO:0000256" key="2">
    <source>
        <dbReference type="ARBA" id="ARBA00023125"/>
    </source>
</evidence>
<dbReference type="CDD" id="cd06986">
    <property type="entry name" value="cupin_MmsR-like_N"/>
    <property type="match status" value="1"/>
</dbReference>
<name>A0ABV6DGQ9_9BACL</name>
<dbReference type="SUPFAM" id="SSF51215">
    <property type="entry name" value="Regulatory protein AraC"/>
    <property type="match status" value="1"/>
</dbReference>
<keyword evidence="7" id="KW-1185">Reference proteome</keyword>
<proteinExistence type="predicted"/>
<feature type="domain" description="HTH araC/xylS-type" evidence="5">
    <location>
        <begin position="200"/>
        <end position="299"/>
    </location>
</feature>
<feature type="compositionally biased region" description="Polar residues" evidence="4">
    <location>
        <begin position="1"/>
        <end position="15"/>
    </location>
</feature>
<sequence length="303" mass="33079">MVSSHPATDIVSTPTGPGRPESYFVVSNPEPEEVSGVTVLFAGHSQTKPGHQLGPKVVDHYLLHHVLAGQGEFSSGGNVHRLSAGDSFLISPGELVRYASEPADPWMYRWVAFRGDGSAPLLAAAGFTSGAPVIRAGTSLRPGRHIRAIEQAFRSRSLSASLQASGHLQLLFAAYRDARSAEEAGGGGPATPPQIEATVRQAIQYLSTQYAEPISIELMAETLGYNRAYLSKLFKRETGLTPVTFLLRLRLDKARRMLRERHDLTTAQIAASVGFQDPLYFSKQFHRQYGESPTEYRSAVKKF</sequence>
<dbReference type="PANTHER" id="PTHR46796">
    <property type="entry name" value="HTH-TYPE TRANSCRIPTIONAL ACTIVATOR RHAS-RELATED"/>
    <property type="match status" value="1"/>
</dbReference>
<keyword evidence="3" id="KW-0804">Transcription</keyword>
<feature type="region of interest" description="Disordered" evidence="4">
    <location>
        <begin position="1"/>
        <end position="21"/>
    </location>
</feature>
<dbReference type="Gene3D" id="2.60.120.280">
    <property type="entry name" value="Regulatory protein AraC"/>
    <property type="match status" value="1"/>
</dbReference>
<dbReference type="InterPro" id="IPR020449">
    <property type="entry name" value="Tscrpt_reg_AraC-type_HTH"/>
</dbReference>
<dbReference type="InterPro" id="IPR009057">
    <property type="entry name" value="Homeodomain-like_sf"/>
</dbReference>
<dbReference type="RefSeq" id="WP_377468829.1">
    <property type="nucleotide sequence ID" value="NZ_JBHLWN010000022.1"/>
</dbReference>
<evidence type="ECO:0000256" key="3">
    <source>
        <dbReference type="ARBA" id="ARBA00023163"/>
    </source>
</evidence>
<dbReference type="SUPFAM" id="SSF46689">
    <property type="entry name" value="Homeodomain-like"/>
    <property type="match status" value="2"/>
</dbReference>
<gene>
    <name evidence="6" type="ORF">ACFFK0_05035</name>
</gene>
<protein>
    <submittedName>
        <fullName evidence="6">Helix-turn-helix domain-containing protein</fullName>
    </submittedName>
</protein>
<dbReference type="Gene3D" id="1.10.10.60">
    <property type="entry name" value="Homeodomain-like"/>
    <property type="match status" value="2"/>
</dbReference>
<dbReference type="InterPro" id="IPR018060">
    <property type="entry name" value="HTH_AraC"/>
</dbReference>
<evidence type="ECO:0000256" key="4">
    <source>
        <dbReference type="SAM" id="MobiDB-lite"/>
    </source>
</evidence>
<evidence type="ECO:0000256" key="1">
    <source>
        <dbReference type="ARBA" id="ARBA00023015"/>
    </source>
</evidence>
<dbReference type="InterPro" id="IPR037923">
    <property type="entry name" value="HTH-like"/>
</dbReference>
<keyword evidence="2" id="KW-0238">DNA-binding</keyword>
<evidence type="ECO:0000313" key="6">
    <source>
        <dbReference type="EMBL" id="MFC0211825.1"/>
    </source>
</evidence>
<dbReference type="PANTHER" id="PTHR46796:SF2">
    <property type="entry name" value="TRANSCRIPTIONAL REGULATORY PROTEIN"/>
    <property type="match status" value="1"/>
</dbReference>
<reference evidence="6 7" key="1">
    <citation type="submission" date="2024-09" db="EMBL/GenBank/DDBJ databases">
        <authorList>
            <person name="Sun Q."/>
            <person name="Mori K."/>
        </authorList>
    </citation>
    <scope>NUCLEOTIDE SEQUENCE [LARGE SCALE GENOMIC DNA]</scope>
    <source>
        <strain evidence="6 7">CCM 7759</strain>
    </source>
</reference>
<dbReference type="Pfam" id="PF02311">
    <property type="entry name" value="AraC_binding"/>
    <property type="match status" value="1"/>
</dbReference>
<comment type="caution">
    <text evidence="6">The sequence shown here is derived from an EMBL/GenBank/DDBJ whole genome shotgun (WGS) entry which is preliminary data.</text>
</comment>
<evidence type="ECO:0000313" key="7">
    <source>
        <dbReference type="Proteomes" id="UP001589776"/>
    </source>
</evidence>
<dbReference type="InterPro" id="IPR050204">
    <property type="entry name" value="AraC_XylS_family_regulators"/>
</dbReference>
<dbReference type="PROSITE" id="PS01124">
    <property type="entry name" value="HTH_ARAC_FAMILY_2"/>
    <property type="match status" value="1"/>
</dbReference>